<keyword evidence="3" id="KW-1185">Reference proteome</keyword>
<protein>
    <submittedName>
        <fullName evidence="2">2-hydroxyglutaryl-CoA dehydratase subunit beta homolog</fullName>
    </submittedName>
</protein>
<dbReference type="Pfam" id="PF06050">
    <property type="entry name" value="HGD-D"/>
    <property type="match status" value="1"/>
</dbReference>
<organism evidence="2 3">
    <name type="scientific">Candidatus Methanoperedens nitratireducens</name>
    <dbReference type="NCBI Taxonomy" id="1392998"/>
    <lineage>
        <taxon>Archaea</taxon>
        <taxon>Methanobacteriati</taxon>
        <taxon>Methanobacteriota</taxon>
        <taxon>Stenosarchaea group</taxon>
        <taxon>Methanomicrobia</taxon>
        <taxon>Methanosarcinales</taxon>
        <taxon>ANME-2 cluster</taxon>
        <taxon>Candidatus Methanoperedentaceae</taxon>
        <taxon>Candidatus Methanoperedens</taxon>
    </lineage>
</organism>
<evidence type="ECO:0000256" key="1">
    <source>
        <dbReference type="ARBA" id="ARBA00005806"/>
    </source>
</evidence>
<dbReference type="Proteomes" id="UP000218615">
    <property type="component" value="Unassembled WGS sequence"/>
</dbReference>
<gene>
    <name evidence="2" type="ORF">MNV_220007</name>
</gene>
<dbReference type="EMBL" id="FZMP01000135">
    <property type="protein sequence ID" value="SNQ61013.1"/>
    <property type="molecule type" value="Genomic_DNA"/>
</dbReference>
<proteinExistence type="inferred from homology"/>
<accession>A0A284VP84</accession>
<dbReference type="InterPro" id="IPR010327">
    <property type="entry name" value="FldB/FldC_alpha/beta"/>
</dbReference>
<dbReference type="AlphaFoldDB" id="A0A284VP84"/>
<evidence type="ECO:0000313" key="2">
    <source>
        <dbReference type="EMBL" id="SNQ61013.1"/>
    </source>
</evidence>
<dbReference type="PANTHER" id="PTHR30548">
    <property type="entry name" value="2-HYDROXYGLUTARYL-COA DEHYDRATASE, D-COMPONENT-RELATED"/>
    <property type="match status" value="1"/>
</dbReference>
<reference evidence="3" key="1">
    <citation type="submission" date="2017-06" db="EMBL/GenBank/DDBJ databases">
        <authorList>
            <person name="Cremers G."/>
        </authorList>
    </citation>
    <scope>NUCLEOTIDE SEQUENCE [LARGE SCALE GENOMIC DNA]</scope>
</reference>
<evidence type="ECO:0000313" key="3">
    <source>
        <dbReference type="Proteomes" id="UP000218615"/>
    </source>
</evidence>
<dbReference type="Gene3D" id="3.40.50.11890">
    <property type="match status" value="1"/>
</dbReference>
<sequence>MSGKSTTGISNEEFWRELGIDIEKHDELMKVLPVVYQSVYLSQTNRPRNIAYFDNFIADIHGARPREVFERKKNGDKVIGAFCAYFPEEIVHAAGAVPLILCGGADFPVADAEKILPRNTCPLIKSSFGFRTSRTCPYFLSADLLVGETTCGGKKKMYELLNEYTQRSKALQK</sequence>
<dbReference type="PANTHER" id="PTHR30548:SF1">
    <property type="entry name" value="DEHYDRATASE SUBUNIT MJ0007-RELATED"/>
    <property type="match status" value="1"/>
</dbReference>
<comment type="similarity">
    <text evidence="1">Belongs to the FldB/FldC dehydratase alpha/beta subunit family.</text>
</comment>
<name>A0A284VP84_9EURY</name>